<evidence type="ECO:0000313" key="2">
    <source>
        <dbReference type="EMBL" id="WXK39664.1"/>
    </source>
</evidence>
<protein>
    <recommendedName>
        <fullName evidence="4">Secreted protein</fullName>
    </recommendedName>
</protein>
<keyword evidence="3" id="KW-1185">Reference proteome</keyword>
<organism evidence="2 3">
    <name type="scientific">Mycetohabitans rhizoxinica</name>
    <dbReference type="NCBI Taxonomy" id="412963"/>
    <lineage>
        <taxon>Bacteria</taxon>
        <taxon>Pseudomonadati</taxon>
        <taxon>Pseudomonadota</taxon>
        <taxon>Betaproteobacteria</taxon>
        <taxon>Burkholderiales</taxon>
        <taxon>Burkholderiaceae</taxon>
        <taxon>Mycetohabitans</taxon>
    </lineage>
</organism>
<gene>
    <name evidence="2" type="ORF">IHE29_10480</name>
</gene>
<proteinExistence type="predicted"/>
<accession>A0ABZ2Q1G9</accession>
<dbReference type="EMBL" id="CP062176">
    <property type="protein sequence ID" value="WXK39664.1"/>
    <property type="molecule type" value="Genomic_DNA"/>
</dbReference>
<sequence length="60" mass="6765">MSHARFATSWAGFATSLVFAPARLAPFFFLSNLLKKKKKKYKEGKESAPTRCHESSAFCH</sequence>
<dbReference type="Proteomes" id="UP001493153">
    <property type="component" value="Chromosome"/>
</dbReference>
<feature type="compositionally biased region" description="Basic and acidic residues" evidence="1">
    <location>
        <begin position="43"/>
        <end position="54"/>
    </location>
</feature>
<evidence type="ECO:0000313" key="3">
    <source>
        <dbReference type="Proteomes" id="UP001493153"/>
    </source>
</evidence>
<evidence type="ECO:0000256" key="1">
    <source>
        <dbReference type="SAM" id="MobiDB-lite"/>
    </source>
</evidence>
<name>A0ABZ2Q1G9_9BURK</name>
<feature type="region of interest" description="Disordered" evidence="1">
    <location>
        <begin position="41"/>
        <end position="60"/>
    </location>
</feature>
<evidence type="ECO:0008006" key="4">
    <source>
        <dbReference type="Google" id="ProtNLM"/>
    </source>
</evidence>
<dbReference type="RefSeq" id="WP_338910701.1">
    <property type="nucleotide sequence ID" value="NZ_CP062176.1"/>
</dbReference>
<reference evidence="2 3" key="1">
    <citation type="submission" date="2020-09" db="EMBL/GenBank/DDBJ databases">
        <title>Genome sequences of Mycetohabitans spp.</title>
        <authorList>
            <person name="Carter M.E."/>
            <person name="Carpenter S.C.D."/>
            <person name="Bogdanove A.J."/>
        </authorList>
    </citation>
    <scope>NUCLEOTIDE SEQUENCE [LARGE SCALE GENOMIC DNA]</scope>
    <source>
        <strain evidence="2 3">B12</strain>
    </source>
</reference>